<dbReference type="Pfam" id="PF07702">
    <property type="entry name" value="UTRA"/>
    <property type="match status" value="1"/>
</dbReference>
<dbReference type="AlphaFoldDB" id="A0A810Q2Y2"/>
<dbReference type="GO" id="GO:0003700">
    <property type="term" value="F:DNA-binding transcription factor activity"/>
    <property type="evidence" value="ECO:0007669"/>
    <property type="project" value="InterPro"/>
</dbReference>
<dbReference type="SMART" id="SM00866">
    <property type="entry name" value="UTRA"/>
    <property type="match status" value="1"/>
</dbReference>
<dbReference type="InterPro" id="IPR036390">
    <property type="entry name" value="WH_DNA-bd_sf"/>
</dbReference>
<dbReference type="InterPro" id="IPR050679">
    <property type="entry name" value="Bact_HTH_transcr_reg"/>
</dbReference>
<protein>
    <recommendedName>
        <fullName evidence="4">HTH gntR-type domain-containing protein</fullName>
    </recommendedName>
</protein>
<dbReference type="Gene3D" id="1.10.10.10">
    <property type="entry name" value="Winged helix-like DNA-binding domain superfamily/Winged helix DNA-binding domain"/>
    <property type="match status" value="1"/>
</dbReference>
<dbReference type="EMBL" id="AP023418">
    <property type="protein sequence ID" value="BCK80855.1"/>
    <property type="molecule type" value="Genomic_DNA"/>
</dbReference>
<dbReference type="SUPFAM" id="SSF46785">
    <property type="entry name" value="Winged helix' DNA-binding domain"/>
    <property type="match status" value="1"/>
</dbReference>
<feature type="domain" description="HTH gntR-type" evidence="4">
    <location>
        <begin position="23"/>
        <end position="91"/>
    </location>
</feature>
<dbReference type="Pfam" id="PF00392">
    <property type="entry name" value="GntR"/>
    <property type="match status" value="1"/>
</dbReference>
<dbReference type="InterPro" id="IPR011663">
    <property type="entry name" value="UTRA"/>
</dbReference>
<dbReference type="Gene3D" id="3.40.1410.10">
    <property type="entry name" value="Chorismate lyase-like"/>
    <property type="match status" value="1"/>
</dbReference>
<reference evidence="5" key="1">
    <citation type="submission" date="2020-09" db="EMBL/GenBank/DDBJ databases">
        <title>New species isolated from human feces.</title>
        <authorList>
            <person name="Kitahara M."/>
            <person name="Shigeno Y."/>
            <person name="Shime M."/>
            <person name="Matsumoto Y."/>
            <person name="Nakamura S."/>
            <person name="Motooka D."/>
            <person name="Fukuoka S."/>
            <person name="Nishikawa H."/>
            <person name="Benno Y."/>
        </authorList>
    </citation>
    <scope>NUCLEOTIDE SEQUENCE</scope>
    <source>
        <strain evidence="5">MM50</strain>
    </source>
</reference>
<evidence type="ECO:0000313" key="5">
    <source>
        <dbReference type="EMBL" id="BCK80855.1"/>
    </source>
</evidence>
<dbReference type="InterPro" id="IPR036388">
    <property type="entry name" value="WH-like_DNA-bd_sf"/>
</dbReference>
<name>A0A810Q2Y2_9FIRM</name>
<evidence type="ECO:0000256" key="2">
    <source>
        <dbReference type="ARBA" id="ARBA00023125"/>
    </source>
</evidence>
<keyword evidence="2" id="KW-0238">DNA-binding</keyword>
<dbReference type="InterPro" id="IPR028978">
    <property type="entry name" value="Chorismate_lyase_/UTRA_dom_sf"/>
</dbReference>
<sequence length="263" mass="29706">MIASKQLSASCASNISVSFPCGIGSFLQSTSSVPFELLLRNAEPGERLPSEPALAKRFDVSRTTIREVMSQLETEGFVQRRQGSGTYVRHQPLLEDESLLHFVDFPTLISKQGHTPAMRQLGFVQQRAGAFFSTRFHIGEEDRILTRRCLYTADEHFCVLAEDSFPLAFLSKGQRVQLLGSNNTDLRLFLFLATGRAACQDETTISVAQPEDYPFLESPLEDKQHPLLFLSSMCLDNHNEPFISSQIYSDTDYIKYQLNRRIV</sequence>
<dbReference type="SMART" id="SM00345">
    <property type="entry name" value="HTH_GNTR"/>
    <property type="match status" value="1"/>
</dbReference>
<evidence type="ECO:0000256" key="1">
    <source>
        <dbReference type="ARBA" id="ARBA00023015"/>
    </source>
</evidence>
<dbReference type="PANTHER" id="PTHR44846">
    <property type="entry name" value="MANNOSYL-D-GLYCERATE TRANSPORT/METABOLISM SYSTEM REPRESSOR MNGR-RELATED"/>
    <property type="match status" value="1"/>
</dbReference>
<evidence type="ECO:0000256" key="3">
    <source>
        <dbReference type="ARBA" id="ARBA00023163"/>
    </source>
</evidence>
<proteinExistence type="predicted"/>
<dbReference type="KEGG" id="vcop:MM50RIKEN_06180"/>
<gene>
    <name evidence="5" type="ORF">MM50RIKEN_06180</name>
</gene>
<evidence type="ECO:0000313" key="6">
    <source>
        <dbReference type="Proteomes" id="UP000681035"/>
    </source>
</evidence>
<keyword evidence="1" id="KW-0805">Transcription regulation</keyword>
<dbReference type="SUPFAM" id="SSF64288">
    <property type="entry name" value="Chorismate lyase-like"/>
    <property type="match status" value="1"/>
</dbReference>
<dbReference type="GO" id="GO:0003677">
    <property type="term" value="F:DNA binding"/>
    <property type="evidence" value="ECO:0007669"/>
    <property type="project" value="UniProtKB-KW"/>
</dbReference>
<dbReference type="PANTHER" id="PTHR44846:SF1">
    <property type="entry name" value="MANNOSYL-D-GLYCERATE TRANSPORT_METABOLISM SYSTEM REPRESSOR MNGR-RELATED"/>
    <property type="match status" value="1"/>
</dbReference>
<evidence type="ECO:0000259" key="4">
    <source>
        <dbReference type="PROSITE" id="PS50949"/>
    </source>
</evidence>
<organism evidence="5 6">
    <name type="scientific">Vescimonas coprocola</name>
    <dbReference type="NCBI Taxonomy" id="2714355"/>
    <lineage>
        <taxon>Bacteria</taxon>
        <taxon>Bacillati</taxon>
        <taxon>Bacillota</taxon>
        <taxon>Clostridia</taxon>
        <taxon>Eubacteriales</taxon>
        <taxon>Oscillospiraceae</taxon>
        <taxon>Vescimonas</taxon>
    </lineage>
</organism>
<dbReference type="CDD" id="cd07377">
    <property type="entry name" value="WHTH_GntR"/>
    <property type="match status" value="1"/>
</dbReference>
<dbReference type="RefSeq" id="WP_213541704.1">
    <property type="nucleotide sequence ID" value="NZ_AP023418.1"/>
</dbReference>
<dbReference type="Proteomes" id="UP000681035">
    <property type="component" value="Chromosome"/>
</dbReference>
<keyword evidence="6" id="KW-1185">Reference proteome</keyword>
<dbReference type="PRINTS" id="PR00035">
    <property type="entry name" value="HTHGNTR"/>
</dbReference>
<dbReference type="InterPro" id="IPR000524">
    <property type="entry name" value="Tscrpt_reg_HTH_GntR"/>
</dbReference>
<keyword evidence="3" id="KW-0804">Transcription</keyword>
<accession>A0A810Q2Y2</accession>
<dbReference type="PROSITE" id="PS50949">
    <property type="entry name" value="HTH_GNTR"/>
    <property type="match status" value="1"/>
</dbReference>
<dbReference type="GO" id="GO:0045892">
    <property type="term" value="P:negative regulation of DNA-templated transcription"/>
    <property type="evidence" value="ECO:0007669"/>
    <property type="project" value="TreeGrafter"/>
</dbReference>